<dbReference type="Gene3D" id="1.10.441.10">
    <property type="entry name" value="Phosphomannose Isomerase, domain 2"/>
    <property type="match status" value="1"/>
</dbReference>
<dbReference type="EC" id="5.3.1.8" evidence="3"/>
<protein>
    <recommendedName>
        <fullName evidence="3">mannose-6-phosphate isomerase</fullName>
        <ecNumber evidence="3">5.3.1.8</ecNumber>
    </recommendedName>
</protein>
<evidence type="ECO:0000256" key="2">
    <source>
        <dbReference type="ARBA" id="ARBA00010772"/>
    </source>
</evidence>
<keyword evidence="5 8" id="KW-0862">Zinc</keyword>
<dbReference type="SUPFAM" id="SSF51182">
    <property type="entry name" value="RmlC-like cupins"/>
    <property type="match status" value="1"/>
</dbReference>
<dbReference type="PRINTS" id="PR00714">
    <property type="entry name" value="MAN6PISMRASE"/>
</dbReference>
<proteinExistence type="inferred from homology"/>
<evidence type="ECO:0000256" key="7">
    <source>
        <dbReference type="PIRSR" id="PIRSR001480-1"/>
    </source>
</evidence>
<evidence type="ECO:0000256" key="5">
    <source>
        <dbReference type="ARBA" id="ARBA00022833"/>
    </source>
</evidence>
<evidence type="ECO:0000256" key="6">
    <source>
        <dbReference type="ARBA" id="ARBA00023235"/>
    </source>
</evidence>
<dbReference type="CDD" id="cd07011">
    <property type="entry name" value="cupin_PMI_type_I_N"/>
    <property type="match status" value="1"/>
</dbReference>
<comment type="catalytic activity">
    <reaction evidence="1">
        <text>D-mannose 6-phosphate = D-fructose 6-phosphate</text>
        <dbReference type="Rhea" id="RHEA:12356"/>
        <dbReference type="ChEBI" id="CHEBI:58735"/>
        <dbReference type="ChEBI" id="CHEBI:61527"/>
        <dbReference type="EC" id="5.3.1.8"/>
    </reaction>
</comment>
<dbReference type="PANTHER" id="PTHR10309:SF0">
    <property type="entry name" value="MANNOSE-6-PHOSPHATE ISOMERASE"/>
    <property type="match status" value="1"/>
</dbReference>
<dbReference type="Pfam" id="PF20511">
    <property type="entry name" value="PMI_typeI_cat"/>
    <property type="match status" value="1"/>
</dbReference>
<evidence type="ECO:0000259" key="10">
    <source>
        <dbReference type="Pfam" id="PF20511"/>
    </source>
</evidence>
<feature type="binding site" evidence="8">
    <location>
        <position position="311"/>
    </location>
    <ligand>
        <name>Zn(2+)</name>
        <dbReference type="ChEBI" id="CHEBI:29105"/>
    </ligand>
</feature>
<dbReference type="PANTHER" id="PTHR10309">
    <property type="entry name" value="MANNOSE-6-PHOSPHATE ISOMERASE"/>
    <property type="match status" value="1"/>
</dbReference>
<dbReference type="InterPro" id="IPR014710">
    <property type="entry name" value="RmlC-like_jellyroll"/>
</dbReference>
<feature type="binding site" evidence="8">
    <location>
        <position position="181"/>
    </location>
    <ligand>
        <name>Zn(2+)</name>
        <dbReference type="ChEBI" id="CHEBI:29105"/>
    </ligand>
</feature>
<feature type="domain" description="Phosphomannose isomerase type I catalytic" evidence="10">
    <location>
        <begin position="54"/>
        <end position="196"/>
    </location>
</feature>
<dbReference type="GO" id="GO:0005975">
    <property type="term" value="P:carbohydrate metabolic process"/>
    <property type="evidence" value="ECO:0007669"/>
    <property type="project" value="InterPro"/>
</dbReference>
<gene>
    <name evidence="11" type="primary">manA</name>
    <name evidence="11" type="ORF">NCTC11636_02386</name>
</gene>
<dbReference type="GO" id="GO:0009298">
    <property type="term" value="P:GDP-mannose biosynthetic process"/>
    <property type="evidence" value="ECO:0007669"/>
    <property type="project" value="InterPro"/>
</dbReference>
<dbReference type="EMBL" id="LR134350">
    <property type="protein sequence ID" value="VEG29914.1"/>
    <property type="molecule type" value="Genomic_DNA"/>
</dbReference>
<comment type="cofactor">
    <cofactor evidence="8">
        <name>Zn(2+)</name>
        <dbReference type="ChEBI" id="CHEBI:29105"/>
    </cofactor>
    <text evidence="8">Binds 1 zinc ion per subunit.</text>
</comment>
<dbReference type="GO" id="GO:0005829">
    <property type="term" value="C:cytosol"/>
    <property type="evidence" value="ECO:0007669"/>
    <property type="project" value="TreeGrafter"/>
</dbReference>
<keyword evidence="4 8" id="KW-0479">Metal-binding</keyword>
<dbReference type="InterPro" id="IPR016305">
    <property type="entry name" value="Mannose-6-P_Isomerase"/>
</dbReference>
<dbReference type="InterPro" id="IPR046457">
    <property type="entry name" value="PMI_typeI_cat"/>
</dbReference>
<reference evidence="11 12" key="1">
    <citation type="submission" date="2018-12" db="EMBL/GenBank/DDBJ databases">
        <authorList>
            <consortium name="Pathogen Informatics"/>
        </authorList>
    </citation>
    <scope>NUCLEOTIDE SEQUENCE [LARGE SCALE GENOMIC DNA]</scope>
    <source>
        <strain evidence="11 12">NCTC11636</strain>
    </source>
</reference>
<dbReference type="AlphaFoldDB" id="A0A3S4UZ72"/>
<evidence type="ECO:0000313" key="12">
    <source>
        <dbReference type="Proteomes" id="UP000266895"/>
    </source>
</evidence>
<dbReference type="PIRSF" id="PIRSF001480">
    <property type="entry name" value="Mannose-6-phosphate_isomerase"/>
    <property type="match status" value="1"/>
</dbReference>
<feature type="binding site" evidence="8">
    <location>
        <position position="144"/>
    </location>
    <ligand>
        <name>Zn(2+)</name>
        <dbReference type="ChEBI" id="CHEBI:29105"/>
    </ligand>
</feature>
<dbReference type="Gene3D" id="2.60.120.10">
    <property type="entry name" value="Jelly Rolls"/>
    <property type="match status" value="2"/>
</dbReference>
<dbReference type="GO" id="GO:0008270">
    <property type="term" value="F:zinc ion binding"/>
    <property type="evidence" value="ECO:0007669"/>
    <property type="project" value="InterPro"/>
</dbReference>
<evidence type="ECO:0000256" key="4">
    <source>
        <dbReference type="ARBA" id="ARBA00022723"/>
    </source>
</evidence>
<evidence type="ECO:0000313" key="11">
    <source>
        <dbReference type="EMBL" id="VEG29914.1"/>
    </source>
</evidence>
<keyword evidence="12" id="KW-1185">Reference proteome</keyword>
<name>A0A3S4UZ72_9ACTO</name>
<evidence type="ECO:0000256" key="8">
    <source>
        <dbReference type="PIRSR" id="PIRSR001480-2"/>
    </source>
</evidence>
<evidence type="ECO:0000256" key="9">
    <source>
        <dbReference type="SAM" id="MobiDB-lite"/>
    </source>
</evidence>
<feature type="active site" evidence="7">
    <location>
        <position position="330"/>
    </location>
</feature>
<dbReference type="KEGG" id="ahw:NCTC11636_02386"/>
<sequence length="447" mass="47417">MQPDPPAGRAGSALCSPVTGRRGRAGAGADLTGAGGPRLAGRGAVSRYVAVMERLDGARQRYVWGSTTAIPELLGIEPDSEPWAELWLGAHEAGPTRVVGGPPLAELIAADPTRLLGEDVVRRFGPQLPFLLKVIAPERALSLQVHPDLEQAQAGWERENREGIAMDSPRRSFKDANHKPEMVLALTRYEAVAGFRAPRRAAEVLADLSSPLARRMRRTLRLNPTRFGIRQVFSDLVSKASRPEPAEVDELVGEISQRLEAGASPSRRADTNAVEMASTFPGDPGVAAALLLNPVTLQPGEALFVPAGSVHAYVSGLGVEVMASSDNVLRAGLTSKHVDVPAMLACVDYVAAPPVRPAPEYLSRATRAYYAPVDDFELLVTTVVPSDSRTQVPGRGPRIVLAVEGTTTVTTPAGQERLTRGQAVFVGADERTLAVEGAGTVVQADVP</sequence>
<evidence type="ECO:0000256" key="3">
    <source>
        <dbReference type="ARBA" id="ARBA00011956"/>
    </source>
</evidence>
<dbReference type="Proteomes" id="UP000266895">
    <property type="component" value="Chromosome"/>
</dbReference>
<keyword evidence="6 11" id="KW-0413">Isomerase</keyword>
<dbReference type="GO" id="GO:0004476">
    <property type="term" value="F:mannose-6-phosphate isomerase activity"/>
    <property type="evidence" value="ECO:0007669"/>
    <property type="project" value="UniProtKB-EC"/>
</dbReference>
<dbReference type="NCBIfam" id="TIGR00218">
    <property type="entry name" value="manA"/>
    <property type="match status" value="1"/>
</dbReference>
<dbReference type="InterPro" id="IPR001250">
    <property type="entry name" value="Man6P_Isoase-1"/>
</dbReference>
<feature type="region of interest" description="Disordered" evidence="9">
    <location>
        <begin position="1"/>
        <end position="36"/>
    </location>
</feature>
<dbReference type="InterPro" id="IPR011051">
    <property type="entry name" value="RmlC_Cupin_sf"/>
</dbReference>
<accession>A0A3S4UZ72</accession>
<comment type="similarity">
    <text evidence="2">Belongs to the mannose-6-phosphate isomerase type 1 family.</text>
</comment>
<feature type="binding site" evidence="8">
    <location>
        <position position="146"/>
    </location>
    <ligand>
        <name>Zn(2+)</name>
        <dbReference type="ChEBI" id="CHEBI:29105"/>
    </ligand>
</feature>
<organism evidence="11 12">
    <name type="scientific">Actinomyces howellii</name>
    <dbReference type="NCBI Taxonomy" id="52771"/>
    <lineage>
        <taxon>Bacteria</taxon>
        <taxon>Bacillati</taxon>
        <taxon>Actinomycetota</taxon>
        <taxon>Actinomycetes</taxon>
        <taxon>Actinomycetales</taxon>
        <taxon>Actinomycetaceae</taxon>
        <taxon>Actinomyces</taxon>
    </lineage>
</organism>
<evidence type="ECO:0000256" key="1">
    <source>
        <dbReference type="ARBA" id="ARBA00000757"/>
    </source>
</evidence>